<evidence type="ECO:0000313" key="2">
    <source>
        <dbReference type="EMBL" id="KRO62898.1"/>
    </source>
</evidence>
<organism evidence="2 3">
    <name type="scientific">Verrucomicrobia subdivision 6 bacterium BACL9 MAG-120507-bin52</name>
    <dbReference type="NCBI Taxonomy" id="1655590"/>
    <lineage>
        <taxon>Bacteria</taxon>
        <taxon>Pseudomonadati</taxon>
        <taxon>Verrucomicrobiota</taxon>
        <taxon>Verrucomicrobiia</taxon>
        <taxon>Verrucomicrobiales</taxon>
        <taxon>Verrucomicrobia subdivision 6</taxon>
    </lineage>
</organism>
<feature type="transmembrane region" description="Helical" evidence="1">
    <location>
        <begin position="205"/>
        <end position="228"/>
    </location>
</feature>
<name>A0A0R2RP29_9BACT</name>
<dbReference type="PANTHER" id="PTHR36434">
    <property type="entry name" value="MEMBRANE PROTEASE YUGP-RELATED"/>
    <property type="match status" value="1"/>
</dbReference>
<sequence length="233" mass="25308">MNVLFLLTFIGTMALSLWAAAKVKIAYAKGCQVPASSGFTGAEAASRILDAAGIRNVEIVEQDGLLGDHYDPMHRRLVLSTQNYHGHSAAALGVAAHECGHAIQHKIAYAPLQWRMAAVGATTFASQIVTWLPLFGLFSGFGGFQSQTYLTIMVAGWGTIMLFNLVTLPVEFDASRRALQILPKMKFIQPGTESKAVDSVLRAAAWTYVAAFITSLIYLLWHLLPLLAGRRSD</sequence>
<dbReference type="Proteomes" id="UP000051269">
    <property type="component" value="Unassembled WGS sequence"/>
</dbReference>
<feature type="transmembrane region" description="Helical" evidence="1">
    <location>
        <begin position="149"/>
        <end position="170"/>
    </location>
</feature>
<dbReference type="PANTHER" id="PTHR36434:SF1">
    <property type="entry name" value="MEMBRANE PROTEASE YUGP-RELATED"/>
    <property type="match status" value="1"/>
</dbReference>
<dbReference type="InterPro" id="IPR007395">
    <property type="entry name" value="Zn_peptidase_2"/>
</dbReference>
<keyword evidence="1" id="KW-0472">Membrane</keyword>
<comment type="caution">
    <text evidence="2">The sequence shown here is derived from an EMBL/GenBank/DDBJ whole genome shotgun (WGS) entry which is preliminary data.</text>
</comment>
<reference evidence="2 3" key="1">
    <citation type="submission" date="2015-10" db="EMBL/GenBank/DDBJ databases">
        <title>Metagenome-Assembled Genomes uncover a global brackish microbiome.</title>
        <authorList>
            <person name="Hugerth L.W."/>
            <person name="Larsson J."/>
            <person name="Alneberg J."/>
            <person name="Lindh M.V."/>
            <person name="Legrand C."/>
            <person name="Pinhassi J."/>
            <person name="Andersson A.F."/>
        </authorList>
    </citation>
    <scope>NUCLEOTIDE SEQUENCE [LARGE SCALE GENOMIC DNA]</scope>
    <source>
        <strain evidence="2">BACL18 MAG-120507-bin52</strain>
    </source>
</reference>
<evidence type="ECO:0000313" key="3">
    <source>
        <dbReference type="Proteomes" id="UP000051269"/>
    </source>
</evidence>
<evidence type="ECO:0000256" key="1">
    <source>
        <dbReference type="SAM" id="Phobius"/>
    </source>
</evidence>
<keyword evidence="1" id="KW-1133">Transmembrane helix</keyword>
<proteinExistence type="predicted"/>
<dbReference type="AlphaFoldDB" id="A0A0R2RP29"/>
<keyword evidence="1" id="KW-0812">Transmembrane</keyword>
<accession>A0A0R2RP29</accession>
<dbReference type="Pfam" id="PF04298">
    <property type="entry name" value="Zn_peptidase_2"/>
    <property type="match status" value="1"/>
</dbReference>
<dbReference type="EMBL" id="LIBO01000023">
    <property type="protein sequence ID" value="KRO62898.1"/>
    <property type="molecule type" value="Genomic_DNA"/>
</dbReference>
<feature type="transmembrane region" description="Helical" evidence="1">
    <location>
        <begin position="114"/>
        <end position="137"/>
    </location>
</feature>
<gene>
    <name evidence="2" type="ORF">ABR82_02430</name>
</gene>
<protein>
    <submittedName>
        <fullName evidence="2">Peptidase</fullName>
    </submittedName>
</protein>